<dbReference type="OrthoDB" id="20729at2759"/>
<evidence type="ECO:0000256" key="1">
    <source>
        <dbReference type="ARBA" id="ARBA00004123"/>
    </source>
</evidence>
<feature type="compositionally biased region" description="Low complexity" evidence="3">
    <location>
        <begin position="278"/>
        <end position="291"/>
    </location>
</feature>
<protein>
    <submittedName>
        <fullName evidence="4">WGS project CCBQ000000000 data, contig 00049</fullName>
    </submittedName>
</protein>
<evidence type="ECO:0000256" key="2">
    <source>
        <dbReference type="ARBA" id="ARBA00023242"/>
    </source>
</evidence>
<feature type="compositionally biased region" description="Polar residues" evidence="3">
    <location>
        <begin position="408"/>
        <end position="449"/>
    </location>
</feature>
<dbReference type="Proteomes" id="UP000031516">
    <property type="component" value="Unassembled WGS sequence"/>
</dbReference>
<dbReference type="AlphaFoldDB" id="A0A0A8L581"/>
<keyword evidence="2" id="KW-0539">Nucleus</keyword>
<evidence type="ECO:0000313" key="5">
    <source>
        <dbReference type="Proteomes" id="UP000031516"/>
    </source>
</evidence>
<gene>
    <name evidence="4" type="ORF">KLDO_g2341</name>
</gene>
<evidence type="ECO:0000256" key="3">
    <source>
        <dbReference type="SAM" id="MobiDB-lite"/>
    </source>
</evidence>
<feature type="compositionally biased region" description="Polar residues" evidence="3">
    <location>
        <begin position="257"/>
        <end position="273"/>
    </location>
</feature>
<feature type="compositionally biased region" description="Polar residues" evidence="3">
    <location>
        <begin position="292"/>
        <end position="358"/>
    </location>
</feature>
<reference evidence="4 5" key="1">
    <citation type="submission" date="2014-03" db="EMBL/GenBank/DDBJ databases">
        <title>The genome of Kluyveromyces dobzhanskii.</title>
        <authorList>
            <person name="Nystedt B."/>
            <person name="Astrom S."/>
        </authorList>
    </citation>
    <scope>NUCLEOTIDE SEQUENCE [LARGE SCALE GENOMIC DNA]</scope>
    <source>
        <strain evidence="4 5">CBS 2104</strain>
    </source>
</reference>
<dbReference type="GO" id="GO:0005634">
    <property type="term" value="C:nucleus"/>
    <property type="evidence" value="ECO:0007669"/>
    <property type="project" value="UniProtKB-SubCell"/>
</dbReference>
<keyword evidence="5" id="KW-1185">Reference proteome</keyword>
<feature type="region of interest" description="Disordered" evidence="3">
    <location>
        <begin position="257"/>
        <end position="358"/>
    </location>
</feature>
<proteinExistence type="predicted"/>
<feature type="region of interest" description="Disordered" evidence="3">
    <location>
        <begin position="408"/>
        <end position="479"/>
    </location>
</feature>
<evidence type="ECO:0000313" key="4">
    <source>
        <dbReference type="EMBL" id="CDO94057.1"/>
    </source>
</evidence>
<dbReference type="InterPro" id="IPR051767">
    <property type="entry name" value="Nucleoporin_NUP42"/>
</dbReference>
<accession>A0A0A8L581</accession>
<dbReference type="EMBL" id="CCBQ010000032">
    <property type="protein sequence ID" value="CDO94057.1"/>
    <property type="molecule type" value="Genomic_DNA"/>
</dbReference>
<comment type="subcellular location">
    <subcellularLocation>
        <location evidence="1">Nucleus</location>
    </subcellularLocation>
</comment>
<dbReference type="PANTHER" id="PTHR46527">
    <property type="entry name" value="NUCLEOPORIN-LIKE PROTEIN 2"/>
    <property type="match status" value="1"/>
</dbReference>
<feature type="compositionally biased region" description="Low complexity" evidence="3">
    <location>
        <begin position="467"/>
        <end position="479"/>
    </location>
</feature>
<organism evidence="4 5">
    <name type="scientific">Kluyveromyces dobzhanskii CBS 2104</name>
    <dbReference type="NCBI Taxonomy" id="1427455"/>
    <lineage>
        <taxon>Eukaryota</taxon>
        <taxon>Fungi</taxon>
        <taxon>Dikarya</taxon>
        <taxon>Ascomycota</taxon>
        <taxon>Saccharomycotina</taxon>
        <taxon>Saccharomycetes</taxon>
        <taxon>Saccharomycetales</taxon>
        <taxon>Saccharomycetaceae</taxon>
        <taxon>Kluyveromyces</taxon>
    </lineage>
</organism>
<name>A0A0A8L581_9SACH</name>
<comment type="caution">
    <text evidence="4">The sequence shown here is derived from an EMBL/GenBank/DDBJ whole genome shotgun (WGS) entry which is preliminary data.</text>
</comment>
<sequence>MQKTTEEKYIDLTNDRNLDRYTKEIELDMDEFWTFSSVFNGSSYGLAAPCPVNVIAGRDYSADESKFDYWKSVNQGNVAQYEVEANARRSDMEKCVSSVKKDAKRAARYVQLSTRNYRSNGVLPSKPFVDHSLDLTGKTYNSANAFGNNMANPFANSTPFSAGATNTANPFGQQLSSVNPPSSISSSNFERPAFGTFNGSNDASSNSNSIFGKPAFGTSSFGSQNNSIASPFGQLQNNNASGFGQITATSAQPFASKAFQQPAQSSFDSNSSAFGKPTFGNQTTTQNATNGLSKSVFGQTPSQPSFGSTSGAFGSPAFGQNTFGQPSFGSSSLQPVPASNTANSTAQQPSQPAFGQSAFGQSAFGQSAFGQPAFGKPAEVQSPFGVRTGAEVAGQSAFGLSAFGQSASEQSAFGNPTSELAGNTQEAPKSSAPFGQQNSLNSPFSTPASSRPFGSASTSTGFGALPSSQQTFNQSNTSQELHRYIQGLDDKSEITNISDLSEKTIAIFKNSRFDLGEIPEVPPPLELTTQ</sequence>
<dbReference type="PANTHER" id="PTHR46527:SF1">
    <property type="entry name" value="NUCLEOPORIN NUP42"/>
    <property type="match status" value="1"/>
</dbReference>